<organism evidence="2 3">
    <name type="scientific">Pyrus ussuriensis x Pyrus communis</name>
    <dbReference type="NCBI Taxonomy" id="2448454"/>
    <lineage>
        <taxon>Eukaryota</taxon>
        <taxon>Viridiplantae</taxon>
        <taxon>Streptophyta</taxon>
        <taxon>Embryophyta</taxon>
        <taxon>Tracheophyta</taxon>
        <taxon>Spermatophyta</taxon>
        <taxon>Magnoliopsida</taxon>
        <taxon>eudicotyledons</taxon>
        <taxon>Gunneridae</taxon>
        <taxon>Pentapetalae</taxon>
        <taxon>rosids</taxon>
        <taxon>fabids</taxon>
        <taxon>Rosales</taxon>
        <taxon>Rosaceae</taxon>
        <taxon>Amygdaloideae</taxon>
        <taxon>Maleae</taxon>
        <taxon>Pyrus</taxon>
    </lineage>
</organism>
<reference evidence="3" key="2">
    <citation type="submission" date="2019-10" db="EMBL/GenBank/DDBJ databases">
        <title>A de novo genome assembly of a pear dwarfing rootstock.</title>
        <authorList>
            <person name="Wang F."/>
            <person name="Wang J."/>
            <person name="Li S."/>
            <person name="Zhang Y."/>
            <person name="Fang M."/>
            <person name="Ma L."/>
            <person name="Zhao Y."/>
            <person name="Jiang S."/>
        </authorList>
    </citation>
    <scope>NUCLEOTIDE SEQUENCE [LARGE SCALE GENOMIC DNA]</scope>
</reference>
<gene>
    <name evidence="2" type="ORF">D8674_000035</name>
</gene>
<feature type="region of interest" description="Disordered" evidence="1">
    <location>
        <begin position="44"/>
        <end position="83"/>
    </location>
</feature>
<reference evidence="2 3" key="3">
    <citation type="submission" date="2019-11" db="EMBL/GenBank/DDBJ databases">
        <title>A de novo genome assembly of a pear dwarfing rootstock.</title>
        <authorList>
            <person name="Wang F."/>
            <person name="Wang J."/>
            <person name="Li S."/>
            <person name="Zhang Y."/>
            <person name="Fang M."/>
            <person name="Ma L."/>
            <person name="Zhao Y."/>
            <person name="Jiang S."/>
        </authorList>
    </citation>
    <scope>NUCLEOTIDE SEQUENCE [LARGE SCALE GENOMIC DNA]</scope>
    <source>
        <strain evidence="2">S2</strain>
        <tissue evidence="2">Leaf</tissue>
    </source>
</reference>
<name>A0A5N5F2A8_9ROSA</name>
<sequence length="200" mass="21960">MDKNKMVCDVLKPNIMPPVSLAERWQEGMCRVKCPISTRGCEPHMRGGKHGDGPYGGREHQSELLSMRKDRQSPPRKDSYSALPGQHQLIVGNSLFGGYAWQFVGLSNGTQHGPTNGTHNRGIQIEEIADDGPLCRKVRMASRVSPNSQNPGTICNFLPPTAHGQTGLGFEQPREYHNITGLFGSIELKRLAEISKLSGS</sequence>
<feature type="compositionally biased region" description="Basic and acidic residues" evidence="1">
    <location>
        <begin position="44"/>
        <end position="79"/>
    </location>
</feature>
<evidence type="ECO:0000313" key="3">
    <source>
        <dbReference type="Proteomes" id="UP000327157"/>
    </source>
</evidence>
<comment type="caution">
    <text evidence="2">The sequence shown here is derived from an EMBL/GenBank/DDBJ whole genome shotgun (WGS) entry which is preliminary data.</text>
</comment>
<accession>A0A5N5F2A8</accession>
<evidence type="ECO:0000256" key="1">
    <source>
        <dbReference type="SAM" id="MobiDB-lite"/>
    </source>
</evidence>
<evidence type="ECO:0000313" key="2">
    <source>
        <dbReference type="EMBL" id="KAB2597115.1"/>
    </source>
</evidence>
<proteinExistence type="predicted"/>
<dbReference type="EMBL" id="SMOL01000768">
    <property type="protein sequence ID" value="KAB2597115.1"/>
    <property type="molecule type" value="Genomic_DNA"/>
</dbReference>
<dbReference type="Proteomes" id="UP000327157">
    <property type="component" value="Chromosome 1"/>
</dbReference>
<keyword evidence="3" id="KW-1185">Reference proteome</keyword>
<reference evidence="2 3" key="1">
    <citation type="submission" date="2019-09" db="EMBL/GenBank/DDBJ databases">
        <authorList>
            <person name="Ou C."/>
        </authorList>
    </citation>
    <scope>NUCLEOTIDE SEQUENCE [LARGE SCALE GENOMIC DNA]</scope>
    <source>
        <strain evidence="2">S2</strain>
        <tissue evidence="2">Leaf</tissue>
    </source>
</reference>
<protein>
    <submittedName>
        <fullName evidence="2">Uncharacterized protein</fullName>
    </submittedName>
</protein>
<dbReference type="AlphaFoldDB" id="A0A5N5F2A8"/>